<organism evidence="7 8">
    <name type="scientific">Enterocloster clostridioformis</name>
    <dbReference type="NCBI Taxonomy" id="1531"/>
    <lineage>
        <taxon>Bacteria</taxon>
        <taxon>Bacillati</taxon>
        <taxon>Bacillota</taxon>
        <taxon>Clostridia</taxon>
        <taxon>Lachnospirales</taxon>
        <taxon>Lachnospiraceae</taxon>
        <taxon>Enterocloster</taxon>
    </lineage>
</organism>
<dbReference type="Pfam" id="PF09479">
    <property type="entry name" value="Flg_new"/>
    <property type="match status" value="4"/>
</dbReference>
<evidence type="ECO:0000256" key="1">
    <source>
        <dbReference type="ARBA" id="ARBA00004196"/>
    </source>
</evidence>
<feature type="chain" id="PRO_5032990022" evidence="4">
    <location>
        <begin position="38"/>
        <end position="1621"/>
    </location>
</feature>
<evidence type="ECO:0000259" key="5">
    <source>
        <dbReference type="Pfam" id="PF06458"/>
    </source>
</evidence>
<feature type="compositionally biased region" description="Basic and acidic residues" evidence="3">
    <location>
        <begin position="438"/>
        <end position="452"/>
    </location>
</feature>
<feature type="region of interest" description="Disordered" evidence="3">
    <location>
        <begin position="1567"/>
        <end position="1593"/>
    </location>
</feature>
<keyword evidence="4" id="KW-0732">Signal</keyword>
<feature type="compositionally biased region" description="Low complexity" evidence="3">
    <location>
        <begin position="417"/>
        <end position="429"/>
    </location>
</feature>
<feature type="compositionally biased region" description="Acidic residues" evidence="3">
    <location>
        <begin position="344"/>
        <end position="353"/>
    </location>
</feature>
<protein>
    <submittedName>
        <fullName evidence="7">Listeria/Bacterioides repeat-containing protein</fullName>
    </submittedName>
</protein>
<feature type="compositionally biased region" description="Acidic residues" evidence="3">
    <location>
        <begin position="256"/>
        <end position="273"/>
    </location>
</feature>
<dbReference type="EMBL" id="FOIO01000042">
    <property type="protein sequence ID" value="SET98635.1"/>
    <property type="molecule type" value="Genomic_DNA"/>
</dbReference>
<dbReference type="InterPro" id="IPR044060">
    <property type="entry name" value="Bacterial_rp_domain"/>
</dbReference>
<feature type="compositionally biased region" description="Low complexity" evidence="3">
    <location>
        <begin position="233"/>
        <end position="248"/>
    </location>
</feature>
<evidence type="ECO:0000256" key="2">
    <source>
        <dbReference type="ARBA" id="ARBA00022737"/>
    </source>
</evidence>
<evidence type="ECO:0000313" key="7">
    <source>
        <dbReference type="EMBL" id="SET98635.1"/>
    </source>
</evidence>
<dbReference type="InterPro" id="IPR042229">
    <property type="entry name" value="Listeria/Bacterioides_rpt_sf"/>
</dbReference>
<feature type="region of interest" description="Disordered" evidence="3">
    <location>
        <begin position="187"/>
        <end position="452"/>
    </location>
</feature>
<feature type="domain" description="MucBP" evidence="5">
    <location>
        <begin position="1276"/>
        <end position="1334"/>
    </location>
</feature>
<dbReference type="Proteomes" id="UP000182121">
    <property type="component" value="Unassembled WGS sequence"/>
</dbReference>
<dbReference type="GO" id="GO:0030313">
    <property type="term" value="C:cell envelope"/>
    <property type="evidence" value="ECO:0007669"/>
    <property type="project" value="UniProtKB-SubCell"/>
</dbReference>
<feature type="domain" description="Bacterial repeat" evidence="6">
    <location>
        <begin position="1499"/>
        <end position="1558"/>
    </location>
</feature>
<gene>
    <name evidence="7" type="ORF">SAMN05216521_10421</name>
</gene>
<proteinExistence type="predicted"/>
<keyword evidence="2" id="KW-0677">Repeat</keyword>
<reference evidence="7 8" key="1">
    <citation type="submission" date="2016-10" db="EMBL/GenBank/DDBJ databases">
        <authorList>
            <person name="Varghese N."/>
            <person name="Submissions S."/>
        </authorList>
    </citation>
    <scope>NUCLEOTIDE SEQUENCE [LARGE SCALE GENOMIC DNA]</scope>
    <source>
        <strain evidence="7 8">NLAE-zl-C196</strain>
    </source>
</reference>
<sequence>MEGRKRSGMLKKSVYNMRKRLVAFALAAAMVCTNVGADLNAAYGATSSSESVTFEMTGSQLVTAIEEAIENGNVISPGDLDFTNGDIAKFESLFYGEGKVLEVYPDPDGGSMDAELRVFVRLPEDADDMYMVTGDEEIIFLYVNNGEDTVSFSTTIYDDEGGKLKSTKAIRVKSFDDAFGEEEINYISKPRETIAPAEDNGPAKEESTAPTESETAAPEEGTTAAPDEGTTVAPEETTTAAEESSSEAPSERETDSTTEAEQTEPETTEAPEINEEKAQEPEALENEAAELEAAEPESTTGEPVATITRHYAPIVADNEEGGMPEQPKADAAEEHVEEPKETTEAEVETEEKEPETTEKASEPTEVTDAMDSTEATEETSTIVPDATTEAGEEDVNPSESTSAEETTTAPAEDEETTTAVETPEVTEPVQAGTPSEVTKPEEMKPEENVNKAEKNDIVGMGYCSTAKAYVTKLKDLKVLKGQLELSATVDGAENVNVTLTANPGVVPQGSYIEATAIIDDSELELMKEAANEKLNRQNLAAVDIFAADVKLFDADGNEIQPKGSVRVAFEGTEINSSESVVYHMDDENSGISTLSLDAAEPNPYTAETVTNVDAGSDEAAFVTNHFSIYAEIETEERYYYEVNFWYAEDGQNNVLISGPQYVEEGYDAILPAAPEFDGYVFVGWDPSPQNILGDSDIYARYSKTADLIRLTVNYIYSDGTVAAQPWVAEVQAGVNCNYTIASPEIAGFVADPTVVGFNGVYSGDQTVTVTYKGGETQYQVKHYLLNPDGSQPSEPEITEILTGEVGLNTQAAAKEYEGFTPKPIAQVAIGSDGRTVVEVHYERNLYTLTWDTGDGGSYIAPTEVVYGAAVDEPVEKPTRLGYEFLGWETVPATMPAQDTVVTAKWQSVAEADYKVVYWKETLTVGEYAVAEITYGRNGTVGDNIPTQIKNYEGFALNDQKSAGSVEITADGLAVKNVYYDRGQYTIKFYRKKGILELGWQEDESLRITARYGADVSKKWENACAHDGWGPNKSGNVQYTLIANMPAENLNMYRKNAGSGKKIYYYVEGVTQGEKLTYAAFNASSNAYLTEEDKMPITGFAFDSWKQYSSDASSDLWLYYTRNSYELFFENCATMNPEKIRFEAPLSTGQPNGEPGRPANIDDDYKFAGWYLDPGFTTAVDWDSRMPAEGVTIYAKWEIPEYDVMFETNGGDSIDKITVKKGDFLSDLPVPKKAGDVFLGWYTDPQMTKKYIAESKIVKDTILYARWESSDTVNYIVKHVSSADGSVIAPEETRNAELGSTVSEAAKLINNYYPKATVLTVKITERDQEIVFEYTPVEKWTYTVKYLLEGTQDAVLGSSPFENETSDHELAVNFKSFEGYTLVSAPVVSVTKERPEAVFFYREKKAIYHTQHWFERVSYVDENERFGLHDITTTTGVESGIPVSAQALDPVPEGFTLDKSIAGTIASGTTNIQNILTMKLFYVRSSYDVKYVIDGPQPEGVIVPTGGSYKYKETVILEPTLSVPGYTFIGWETDDVALSNGRFMMPTHDVTLKGRFVENAAVEIRYVPDDAEHGSTTNSPDEVSPATGTPKGSIATAKEGYAFKNWTKDGEVVSWNAELKPE</sequence>
<comment type="subcellular location">
    <subcellularLocation>
        <location evidence="1">Cell envelope</location>
    </subcellularLocation>
</comment>
<comment type="caution">
    <text evidence="7">The sequence shown here is derived from an EMBL/GenBank/DDBJ whole genome shotgun (WGS) entry which is preliminary data.</text>
</comment>
<feature type="domain" description="MucBP" evidence="5">
    <location>
        <begin position="710"/>
        <end position="772"/>
    </location>
</feature>
<dbReference type="Pfam" id="PF18998">
    <property type="entry name" value="Flg_new_2"/>
    <property type="match status" value="2"/>
</dbReference>
<evidence type="ECO:0000259" key="6">
    <source>
        <dbReference type="Pfam" id="PF18998"/>
    </source>
</evidence>
<feature type="compositionally biased region" description="Low complexity" evidence="3">
    <location>
        <begin position="397"/>
        <end position="410"/>
    </location>
</feature>
<dbReference type="RefSeq" id="WP_207649810.1">
    <property type="nucleotide sequence ID" value="NZ_FOIO01000042.1"/>
</dbReference>
<dbReference type="InterPro" id="IPR009459">
    <property type="entry name" value="MucBP_dom"/>
</dbReference>
<feature type="non-terminal residue" evidence="7">
    <location>
        <position position="1621"/>
    </location>
</feature>
<accession>A0A1I0IP44</accession>
<evidence type="ECO:0000313" key="8">
    <source>
        <dbReference type="Proteomes" id="UP000182121"/>
    </source>
</evidence>
<dbReference type="Gene3D" id="2.60.40.4270">
    <property type="entry name" value="Listeria-Bacteroides repeat domain"/>
    <property type="match status" value="4"/>
</dbReference>
<feature type="domain" description="Bacterial repeat" evidence="6">
    <location>
        <begin position="1570"/>
        <end position="1612"/>
    </location>
</feature>
<dbReference type="Pfam" id="PF06458">
    <property type="entry name" value="MucBP"/>
    <property type="match status" value="2"/>
</dbReference>
<name>A0A1I0IP44_9FIRM</name>
<evidence type="ECO:0000256" key="3">
    <source>
        <dbReference type="SAM" id="MobiDB-lite"/>
    </source>
</evidence>
<feature type="signal peptide" evidence="4">
    <location>
        <begin position="1"/>
        <end position="37"/>
    </location>
</feature>
<feature type="compositionally biased region" description="Basic and acidic residues" evidence="3">
    <location>
        <begin position="327"/>
        <end position="343"/>
    </location>
</feature>
<feature type="compositionally biased region" description="Acidic residues" evidence="3">
    <location>
        <begin position="282"/>
        <end position="295"/>
    </location>
</feature>
<feature type="compositionally biased region" description="Low complexity" evidence="3">
    <location>
        <begin position="208"/>
        <end position="226"/>
    </location>
</feature>
<evidence type="ECO:0000256" key="4">
    <source>
        <dbReference type="SAM" id="SignalP"/>
    </source>
</evidence>
<dbReference type="InterPro" id="IPR013378">
    <property type="entry name" value="InlB-like_B-rpt"/>
</dbReference>